<comment type="similarity">
    <text evidence="1 5">Belongs to the metallo-dependent hydrolases superfamily. CpsB/CapC family.</text>
</comment>
<evidence type="ECO:0000256" key="3">
    <source>
        <dbReference type="ARBA" id="ARBA00022912"/>
    </source>
</evidence>
<dbReference type="OrthoDB" id="9788539at2"/>
<keyword evidence="2 5" id="KW-0378">Hydrolase</keyword>
<dbReference type="Pfam" id="PF19567">
    <property type="entry name" value="CpsB_CapC"/>
    <property type="match status" value="1"/>
</dbReference>
<keyword evidence="7" id="KW-1185">Reference proteome</keyword>
<proteinExistence type="inferred from homology"/>
<comment type="catalytic activity">
    <reaction evidence="4 5">
        <text>O-phospho-L-tyrosyl-[protein] + H2O = L-tyrosyl-[protein] + phosphate</text>
        <dbReference type="Rhea" id="RHEA:10684"/>
        <dbReference type="Rhea" id="RHEA-COMP:10136"/>
        <dbReference type="Rhea" id="RHEA-COMP:20101"/>
        <dbReference type="ChEBI" id="CHEBI:15377"/>
        <dbReference type="ChEBI" id="CHEBI:43474"/>
        <dbReference type="ChEBI" id="CHEBI:46858"/>
        <dbReference type="ChEBI" id="CHEBI:61978"/>
        <dbReference type="EC" id="3.1.3.48"/>
    </reaction>
</comment>
<sequence>MGLIDLHCHILPGVDDGSKDMEMSLRLARVAVEQGISHIVVTPHHMDGTYTNHKKDVIKKTQDFQNELDKHQIPLTVFPGQEVHLTGELMQAIDDDDILFLDADNRYLLLELPHSGIPEYTENMIFDLLSRGITPVIAHPERNHGFQKDPDKLYDFIEQGCLSQLTSSSLLGIFGEKVEKLTQKIATADLGFIIASDAHNFEGRRFLMKEAFGRIDKDLGMDAVQRFENNAKSIVNGEDVNTDSIKKVSDVKTKKKRRFLFF</sequence>
<evidence type="ECO:0000256" key="5">
    <source>
        <dbReference type="PIRNR" id="PIRNR016557"/>
    </source>
</evidence>
<name>A0A0R2NDZ2_9LACO</name>
<dbReference type="Proteomes" id="UP000051249">
    <property type="component" value="Unassembled WGS sequence"/>
</dbReference>
<gene>
    <name evidence="6" type="ORF">IV88_GL000842</name>
</gene>
<dbReference type="AlphaFoldDB" id="A0A0R2NDZ2"/>
<dbReference type="RefSeq" id="WP_057799990.1">
    <property type="nucleotide sequence ID" value="NZ_BJZZ01000025.1"/>
</dbReference>
<dbReference type="EMBL" id="JQCQ01000026">
    <property type="protein sequence ID" value="KRO24071.1"/>
    <property type="molecule type" value="Genomic_DNA"/>
</dbReference>
<keyword evidence="3 5" id="KW-0904">Protein phosphatase</keyword>
<dbReference type="PANTHER" id="PTHR39181">
    <property type="entry name" value="TYROSINE-PROTEIN PHOSPHATASE YWQE"/>
    <property type="match status" value="1"/>
</dbReference>
<protein>
    <recommendedName>
        <fullName evidence="5">Tyrosine-protein phosphatase</fullName>
        <ecNumber evidence="5">3.1.3.48</ecNumber>
    </recommendedName>
</protein>
<evidence type="ECO:0000256" key="4">
    <source>
        <dbReference type="ARBA" id="ARBA00051722"/>
    </source>
</evidence>
<dbReference type="GO" id="GO:0004725">
    <property type="term" value="F:protein tyrosine phosphatase activity"/>
    <property type="evidence" value="ECO:0007669"/>
    <property type="project" value="UniProtKB-UniRule"/>
</dbReference>
<dbReference type="SUPFAM" id="SSF89550">
    <property type="entry name" value="PHP domain-like"/>
    <property type="match status" value="1"/>
</dbReference>
<dbReference type="InterPro" id="IPR016195">
    <property type="entry name" value="Pol/histidinol_Pase-like"/>
</dbReference>
<dbReference type="PIRSF" id="PIRSF016557">
    <property type="entry name" value="Caps_synth_CpsB"/>
    <property type="match status" value="1"/>
</dbReference>
<dbReference type="InterPro" id="IPR016667">
    <property type="entry name" value="Caps_polysacc_synth_CpsB/CapC"/>
</dbReference>
<evidence type="ECO:0000313" key="6">
    <source>
        <dbReference type="EMBL" id="KRO24071.1"/>
    </source>
</evidence>
<evidence type="ECO:0000256" key="2">
    <source>
        <dbReference type="ARBA" id="ARBA00022801"/>
    </source>
</evidence>
<dbReference type="Gene3D" id="3.20.20.140">
    <property type="entry name" value="Metal-dependent hydrolases"/>
    <property type="match status" value="1"/>
</dbReference>
<dbReference type="EC" id="3.1.3.48" evidence="5"/>
<organism evidence="6 7">
    <name type="scientific">Pediococcus argentinicus</name>
    <dbReference type="NCBI Taxonomy" id="480391"/>
    <lineage>
        <taxon>Bacteria</taxon>
        <taxon>Bacillati</taxon>
        <taxon>Bacillota</taxon>
        <taxon>Bacilli</taxon>
        <taxon>Lactobacillales</taxon>
        <taxon>Lactobacillaceae</taxon>
        <taxon>Pediococcus</taxon>
    </lineage>
</organism>
<comment type="caution">
    <text evidence="6">The sequence shown here is derived from an EMBL/GenBank/DDBJ whole genome shotgun (WGS) entry which is preliminary data.</text>
</comment>
<dbReference type="PANTHER" id="PTHR39181:SF1">
    <property type="entry name" value="TYROSINE-PROTEIN PHOSPHATASE YWQE"/>
    <property type="match status" value="1"/>
</dbReference>
<evidence type="ECO:0000256" key="1">
    <source>
        <dbReference type="ARBA" id="ARBA00005750"/>
    </source>
</evidence>
<accession>A0A0R2NDZ2</accession>
<dbReference type="GO" id="GO:0030145">
    <property type="term" value="F:manganese ion binding"/>
    <property type="evidence" value="ECO:0007669"/>
    <property type="project" value="UniProtKB-UniRule"/>
</dbReference>
<dbReference type="PATRIC" id="fig|480391.4.peg.854"/>
<reference evidence="6 7" key="1">
    <citation type="journal article" date="2015" name="Genome Announc.">
        <title>Expanding the biotechnology potential of lactobacilli through comparative genomics of 213 strains and associated genera.</title>
        <authorList>
            <person name="Sun Z."/>
            <person name="Harris H.M."/>
            <person name="McCann A."/>
            <person name="Guo C."/>
            <person name="Argimon S."/>
            <person name="Zhang W."/>
            <person name="Yang X."/>
            <person name="Jeffery I.B."/>
            <person name="Cooney J.C."/>
            <person name="Kagawa T.F."/>
            <person name="Liu W."/>
            <person name="Song Y."/>
            <person name="Salvetti E."/>
            <person name="Wrobel A."/>
            <person name="Rasinkangas P."/>
            <person name="Parkhill J."/>
            <person name="Rea M.C."/>
            <person name="O'Sullivan O."/>
            <person name="Ritari J."/>
            <person name="Douillard F.P."/>
            <person name="Paul Ross R."/>
            <person name="Yang R."/>
            <person name="Briner A.E."/>
            <person name="Felis G.E."/>
            <person name="de Vos W.M."/>
            <person name="Barrangou R."/>
            <person name="Klaenhammer T.R."/>
            <person name="Caufield P.W."/>
            <person name="Cui Y."/>
            <person name="Zhang H."/>
            <person name="O'Toole P.W."/>
        </authorList>
    </citation>
    <scope>NUCLEOTIDE SEQUENCE [LARGE SCALE GENOMIC DNA]</scope>
    <source>
        <strain evidence="6 7">DSM 23026</strain>
    </source>
</reference>
<evidence type="ECO:0000313" key="7">
    <source>
        <dbReference type="Proteomes" id="UP000051249"/>
    </source>
</evidence>